<evidence type="ECO:0000256" key="1">
    <source>
        <dbReference type="SAM" id="MobiDB-lite"/>
    </source>
</evidence>
<protein>
    <submittedName>
        <fullName evidence="2">Uncharacterized protein</fullName>
    </submittedName>
</protein>
<dbReference type="EMBL" id="LATX01002433">
    <property type="protein sequence ID" value="KTB29443.1"/>
    <property type="molecule type" value="Genomic_DNA"/>
</dbReference>
<feature type="compositionally biased region" description="Polar residues" evidence="1">
    <location>
        <begin position="373"/>
        <end position="396"/>
    </location>
</feature>
<dbReference type="eggNOG" id="ENOG502ST7T">
    <property type="taxonomic scope" value="Eukaryota"/>
</dbReference>
<feature type="region of interest" description="Disordered" evidence="1">
    <location>
        <begin position="373"/>
        <end position="424"/>
    </location>
</feature>
<accession>A0A0W0EZE7</accession>
<dbReference type="Proteomes" id="UP000054988">
    <property type="component" value="Unassembled WGS sequence"/>
</dbReference>
<organism evidence="2 3">
    <name type="scientific">Moniliophthora roreri</name>
    <name type="common">Frosty pod rot fungus</name>
    <name type="synonym">Monilia roreri</name>
    <dbReference type="NCBI Taxonomy" id="221103"/>
    <lineage>
        <taxon>Eukaryota</taxon>
        <taxon>Fungi</taxon>
        <taxon>Dikarya</taxon>
        <taxon>Basidiomycota</taxon>
        <taxon>Agaricomycotina</taxon>
        <taxon>Agaricomycetes</taxon>
        <taxon>Agaricomycetidae</taxon>
        <taxon>Agaricales</taxon>
        <taxon>Marasmiineae</taxon>
        <taxon>Marasmiaceae</taxon>
        <taxon>Moniliophthora</taxon>
    </lineage>
</organism>
<proteinExistence type="predicted"/>
<gene>
    <name evidence="2" type="ORF">WG66_18043</name>
</gene>
<feature type="compositionally biased region" description="Basic and acidic residues" evidence="1">
    <location>
        <begin position="18"/>
        <end position="28"/>
    </location>
</feature>
<evidence type="ECO:0000313" key="3">
    <source>
        <dbReference type="Proteomes" id="UP000054988"/>
    </source>
</evidence>
<sequence>MARSKAQEDEIVEDSEPEREALRQELNKLRGSTLSSSDKGKQSLKDDNEDVEQADVISVIEISDDSVTVPPPAQKARQKTPEEISVLDISSSSSSASPALPPKPTTFTSEPIVRVTNESDGAIDDLPSDDDLPSLFLSNFAFATSNKPGGVKSTATVRNFATLAASKNTSSGIPEKNAPKKPPRCIIHKFAEQFTDEQLSRLLKCVACDVRWTVRKSASQKVTHIRSCAKKNGFQDETVCRLIRKELEKVLPASSGDKGKGEAEVEPLAETIFNEMVHDAAPKKRTKRQEVVTTLKALSETRSAILDRAKTIFAQNNHAYHARQQEQVLPSLGGLPSTSGFGVSGLGRTKGRQQSIFSFPSSPGKENVANVETITPKESNPKSSTPLVYISSSSSDDPPKRLKTAKKNQEKSPSTSHVTPLLEEEERQIYDEAEDLFHKRNAYLHYEPHQSVTTSSNVDQPTDPFPTKDTLITSRACTTTSATGPFIIPKPVTPKKRRRRDDKAKASGNVQFDEAWEQRLKRDILADTELHLRILRYEVISVQPFELTVINQPSI</sequence>
<evidence type="ECO:0000313" key="2">
    <source>
        <dbReference type="EMBL" id="KTB29443.1"/>
    </source>
</evidence>
<dbReference type="AlphaFoldDB" id="A0A0W0EZE7"/>
<feature type="region of interest" description="Disordered" evidence="1">
    <location>
        <begin position="1"/>
        <end position="108"/>
    </location>
</feature>
<name>A0A0W0EZE7_MONRR</name>
<reference evidence="2 3" key="1">
    <citation type="submission" date="2015-12" db="EMBL/GenBank/DDBJ databases">
        <title>Draft genome sequence of Moniliophthora roreri, the causal agent of frosty pod rot of cacao.</title>
        <authorList>
            <person name="Aime M.C."/>
            <person name="Diaz-Valderrama J.R."/>
            <person name="Kijpornyongpan T."/>
            <person name="Phillips-Mora W."/>
        </authorList>
    </citation>
    <scope>NUCLEOTIDE SEQUENCE [LARGE SCALE GENOMIC DNA]</scope>
    <source>
        <strain evidence="2 3">MCA 2952</strain>
    </source>
</reference>
<comment type="caution">
    <text evidence="2">The sequence shown here is derived from an EMBL/GenBank/DDBJ whole genome shotgun (WGS) entry which is preliminary data.</text>
</comment>